<evidence type="ECO:0000313" key="3">
    <source>
        <dbReference type="EMBL" id="QNM01498.1"/>
    </source>
</evidence>
<dbReference type="Gene3D" id="3.60.21.10">
    <property type="match status" value="1"/>
</dbReference>
<dbReference type="SUPFAM" id="SSF56300">
    <property type="entry name" value="Metallo-dependent phosphatases"/>
    <property type="match status" value="1"/>
</dbReference>
<organism evidence="3 4">
    <name type="scientific">Simiaoa sunii</name>
    <dbReference type="NCBI Taxonomy" id="2763672"/>
    <lineage>
        <taxon>Bacteria</taxon>
        <taxon>Bacillati</taxon>
        <taxon>Bacillota</taxon>
        <taxon>Clostridia</taxon>
        <taxon>Lachnospirales</taxon>
        <taxon>Lachnospiraceae</taxon>
        <taxon>Simiaoa</taxon>
    </lineage>
</organism>
<keyword evidence="4" id="KW-1185">Reference proteome</keyword>
<feature type="domain" description="Capsule synthesis protein CapA" evidence="2">
    <location>
        <begin position="71"/>
        <end position="333"/>
    </location>
</feature>
<dbReference type="KEGG" id="ssun:H9Q77_10235"/>
<dbReference type="PANTHER" id="PTHR33393:SF12">
    <property type="entry name" value="CAPSULE BIOSYNTHESIS PROTEIN CAPA"/>
    <property type="match status" value="1"/>
</dbReference>
<protein>
    <submittedName>
        <fullName evidence="3">CapA family protein</fullName>
    </submittedName>
</protein>
<name>A0A7G9FSG6_9FIRM</name>
<dbReference type="SMART" id="SM00854">
    <property type="entry name" value="PGA_cap"/>
    <property type="match status" value="1"/>
</dbReference>
<sequence length="439" mass="48235">MKKPISRFYLLLVLVPLLLLASMGGYYFLEETAAGSDVVVVPQTPAPPSATPVPVPTPEPTPTPFPEHDITLMAVGDNLMHLGVVASGKQEDGTYDFSMLFQGISPFLNAADIRIINQETVMGGNSRGFSGFPYFNSPTEVGDAIADVGFNVVLQASNHTADQKLDGLLYCADFWKNKHPEVVVTGIHEDASQADDIPLLTIDDVTFAILNYTYGANTETLPLDLLGHLNLLCAVNEKNGQMDFTTLNPQVLEDISRAKELADIVIVCPHWGTEYSSKISSYQEKWALEMTEAGADVIIGTHPHVVEPVEWITAENGNESLCYYSLGNYVSTQKNALSMLEGMAWLTFHVAEDGVSIERKTTGVIPLVCQYTSGPVRFENVYLLEEYTEELAASHGIRNYAGVVLHLEDLQKWSDEILGDFVLTKDQALHNFKTDSINQ</sequence>
<dbReference type="InterPro" id="IPR019079">
    <property type="entry name" value="Capsule_synth_CapA"/>
</dbReference>
<dbReference type="AlphaFoldDB" id="A0A7G9FSG6"/>
<dbReference type="PANTHER" id="PTHR33393">
    <property type="entry name" value="POLYGLUTAMINE SYNTHESIS ACCESSORY PROTEIN RV0574C-RELATED"/>
    <property type="match status" value="1"/>
</dbReference>
<evidence type="ECO:0000313" key="4">
    <source>
        <dbReference type="Proteomes" id="UP000515981"/>
    </source>
</evidence>
<comment type="similarity">
    <text evidence="1">Belongs to the CapA family.</text>
</comment>
<dbReference type="Pfam" id="PF09587">
    <property type="entry name" value="PGA_cap"/>
    <property type="match status" value="1"/>
</dbReference>
<dbReference type="InterPro" id="IPR029052">
    <property type="entry name" value="Metallo-depent_PP-like"/>
</dbReference>
<reference evidence="3 4" key="1">
    <citation type="submission" date="2020-08" db="EMBL/GenBank/DDBJ databases">
        <authorList>
            <person name="Liu C."/>
            <person name="Sun Q."/>
        </authorList>
    </citation>
    <scope>NUCLEOTIDE SEQUENCE [LARGE SCALE GENOMIC DNA]</scope>
    <source>
        <strain evidence="3 4">NSJ-8</strain>
    </source>
</reference>
<dbReference type="Proteomes" id="UP000515981">
    <property type="component" value="Chromosome"/>
</dbReference>
<dbReference type="RefSeq" id="WP_249325430.1">
    <property type="nucleotide sequence ID" value="NZ_CP060633.1"/>
</dbReference>
<evidence type="ECO:0000259" key="2">
    <source>
        <dbReference type="SMART" id="SM00854"/>
    </source>
</evidence>
<accession>A0A7G9FSG6</accession>
<proteinExistence type="inferred from homology"/>
<dbReference type="EMBL" id="CP060633">
    <property type="protein sequence ID" value="QNM01498.1"/>
    <property type="molecule type" value="Genomic_DNA"/>
</dbReference>
<dbReference type="CDD" id="cd07381">
    <property type="entry name" value="MPP_CapA"/>
    <property type="match status" value="1"/>
</dbReference>
<dbReference type="InterPro" id="IPR052169">
    <property type="entry name" value="CW_Biosynth-Accessory"/>
</dbReference>
<evidence type="ECO:0000256" key="1">
    <source>
        <dbReference type="ARBA" id="ARBA00005662"/>
    </source>
</evidence>
<gene>
    <name evidence="3" type="ORF">H9Q77_10235</name>
</gene>